<keyword evidence="12" id="KW-0520">NAD</keyword>
<dbReference type="PANTHER" id="PTHR45846:SF1">
    <property type="entry name" value="TRNA-DIHYDROURIDINE(47) SYNTHASE [NAD(P)(+)]-LIKE"/>
    <property type="match status" value="1"/>
</dbReference>
<feature type="region of interest" description="Disordered" evidence="20">
    <location>
        <begin position="71"/>
        <end position="99"/>
    </location>
</feature>
<evidence type="ECO:0000256" key="7">
    <source>
        <dbReference type="ARBA" id="ARBA00022737"/>
    </source>
</evidence>
<feature type="compositionally biased region" description="Polar residues" evidence="20">
    <location>
        <begin position="243"/>
        <end position="274"/>
    </location>
</feature>
<dbReference type="OrthoDB" id="259935at2759"/>
<comment type="cofactor">
    <cofactor evidence="1 19">
        <name>FMN</name>
        <dbReference type="ChEBI" id="CHEBI:58210"/>
    </cofactor>
</comment>
<dbReference type="Gene3D" id="3.20.20.70">
    <property type="entry name" value="Aldolase class I"/>
    <property type="match status" value="1"/>
</dbReference>
<feature type="region of interest" description="Disordered" evidence="20">
    <location>
        <begin position="225"/>
        <end position="310"/>
    </location>
</feature>
<comment type="catalytic activity">
    <reaction evidence="14">
        <text>5,6-dihydrouridine(47) in tRNA + NAD(+) = uridine(47) in tRNA + NADH + H(+)</text>
        <dbReference type="Rhea" id="RHEA:53364"/>
        <dbReference type="Rhea" id="RHEA-COMP:13539"/>
        <dbReference type="Rhea" id="RHEA-COMP:13540"/>
        <dbReference type="ChEBI" id="CHEBI:15378"/>
        <dbReference type="ChEBI" id="CHEBI:57540"/>
        <dbReference type="ChEBI" id="CHEBI:57945"/>
        <dbReference type="ChEBI" id="CHEBI:65315"/>
        <dbReference type="ChEBI" id="CHEBI:74443"/>
        <dbReference type="EC" id="1.3.1.89"/>
    </reaction>
    <physiologicalReaction direction="right-to-left" evidence="14">
        <dbReference type="Rhea" id="RHEA:53366"/>
    </physiologicalReaction>
</comment>
<organism evidence="22 23">
    <name type="scientific">Holothuria leucospilota</name>
    <name type="common">Black long sea cucumber</name>
    <name type="synonym">Mertensiothuria leucospilota</name>
    <dbReference type="NCBI Taxonomy" id="206669"/>
    <lineage>
        <taxon>Eukaryota</taxon>
        <taxon>Metazoa</taxon>
        <taxon>Echinodermata</taxon>
        <taxon>Eleutherozoa</taxon>
        <taxon>Echinozoa</taxon>
        <taxon>Holothuroidea</taxon>
        <taxon>Aspidochirotacea</taxon>
        <taxon>Aspidochirotida</taxon>
        <taxon>Holothuriidae</taxon>
        <taxon>Holothuria</taxon>
    </lineage>
</organism>
<dbReference type="GO" id="GO:0008270">
    <property type="term" value="F:zinc ion binding"/>
    <property type="evidence" value="ECO:0007669"/>
    <property type="project" value="UniProtKB-KW"/>
</dbReference>
<comment type="catalytic activity">
    <reaction evidence="15">
        <text>a 5,6-dihydrouridine in mRNA + NAD(+) = a uridine in mRNA + NADH + H(+)</text>
        <dbReference type="Rhea" id="RHEA:69851"/>
        <dbReference type="Rhea" id="RHEA-COMP:14658"/>
        <dbReference type="Rhea" id="RHEA-COMP:17789"/>
        <dbReference type="ChEBI" id="CHEBI:15378"/>
        <dbReference type="ChEBI" id="CHEBI:57540"/>
        <dbReference type="ChEBI" id="CHEBI:57945"/>
        <dbReference type="ChEBI" id="CHEBI:65315"/>
        <dbReference type="ChEBI" id="CHEBI:74443"/>
    </reaction>
    <physiologicalReaction direction="right-to-left" evidence="15">
        <dbReference type="Rhea" id="RHEA:69853"/>
    </physiologicalReaction>
</comment>
<keyword evidence="2 19" id="KW-0285">Flavoprotein</keyword>
<dbReference type="GO" id="GO:0102265">
    <property type="term" value="F:tRNA-dihydrouridine47 synthase activity"/>
    <property type="evidence" value="ECO:0007669"/>
    <property type="project" value="UniProtKB-EC"/>
</dbReference>
<evidence type="ECO:0000256" key="5">
    <source>
        <dbReference type="ARBA" id="ARBA00022694"/>
    </source>
</evidence>
<keyword evidence="3 19" id="KW-0288">FMN</keyword>
<evidence type="ECO:0000256" key="3">
    <source>
        <dbReference type="ARBA" id="ARBA00022643"/>
    </source>
</evidence>
<evidence type="ECO:0000256" key="1">
    <source>
        <dbReference type="ARBA" id="ARBA00001917"/>
    </source>
</evidence>
<dbReference type="InterPro" id="IPR035587">
    <property type="entry name" value="DUS-like_FMN-bd"/>
</dbReference>
<feature type="zinc finger region" description="C3H1-type" evidence="18">
    <location>
        <begin position="106"/>
        <end position="133"/>
    </location>
</feature>
<evidence type="ECO:0000256" key="15">
    <source>
        <dbReference type="ARBA" id="ARBA00048342"/>
    </source>
</evidence>
<feature type="compositionally biased region" description="Basic residues" evidence="20">
    <location>
        <begin position="87"/>
        <end position="99"/>
    </location>
</feature>
<dbReference type="PROSITE" id="PS01136">
    <property type="entry name" value="UPF0034"/>
    <property type="match status" value="1"/>
</dbReference>
<dbReference type="InterPro" id="IPR013785">
    <property type="entry name" value="Aldolase_TIM"/>
</dbReference>
<comment type="similarity">
    <text evidence="19">Belongs to the dus family. Dus3 subfamily.</text>
</comment>
<evidence type="ECO:0000256" key="9">
    <source>
        <dbReference type="ARBA" id="ARBA00022833"/>
    </source>
</evidence>
<reference evidence="22" key="1">
    <citation type="submission" date="2021-10" db="EMBL/GenBank/DDBJ databases">
        <title>Tropical sea cucumber genome reveals ecological adaptation and Cuvierian tubules defense mechanism.</title>
        <authorList>
            <person name="Chen T."/>
        </authorList>
    </citation>
    <scope>NUCLEOTIDE SEQUENCE</scope>
    <source>
        <strain evidence="22">Nanhai2018</strain>
        <tissue evidence="22">Muscle</tissue>
    </source>
</reference>
<evidence type="ECO:0000256" key="20">
    <source>
        <dbReference type="SAM" id="MobiDB-lite"/>
    </source>
</evidence>
<evidence type="ECO:0000256" key="19">
    <source>
        <dbReference type="RuleBase" id="RU291113"/>
    </source>
</evidence>
<accession>A0A9Q1BHD5</accession>
<dbReference type="Proteomes" id="UP001152320">
    <property type="component" value="Chromosome 18"/>
</dbReference>
<dbReference type="InterPro" id="IPR018517">
    <property type="entry name" value="tRNA_hU_synthase_CS"/>
</dbReference>
<feature type="domain" description="C3H1-type" evidence="21">
    <location>
        <begin position="141"/>
        <end position="171"/>
    </location>
</feature>
<keyword evidence="5 19" id="KW-0819">tRNA processing</keyword>
<gene>
    <name evidence="22" type="ORF">HOLleu_35483</name>
</gene>
<comment type="catalytic activity">
    <reaction evidence="16">
        <text>a 5,6-dihydrouridine in mRNA + NADP(+) = a uridine in mRNA + NADPH + H(+)</text>
        <dbReference type="Rhea" id="RHEA:69855"/>
        <dbReference type="Rhea" id="RHEA-COMP:14658"/>
        <dbReference type="Rhea" id="RHEA-COMP:17789"/>
        <dbReference type="ChEBI" id="CHEBI:15378"/>
        <dbReference type="ChEBI" id="CHEBI:57783"/>
        <dbReference type="ChEBI" id="CHEBI:58349"/>
        <dbReference type="ChEBI" id="CHEBI:65315"/>
        <dbReference type="ChEBI" id="CHEBI:74443"/>
    </reaction>
    <physiologicalReaction direction="right-to-left" evidence="16">
        <dbReference type="Rhea" id="RHEA:69857"/>
    </physiologicalReaction>
</comment>
<keyword evidence="7" id="KW-0677">Repeat</keyword>
<dbReference type="GO" id="GO:0003723">
    <property type="term" value="F:RNA binding"/>
    <property type="evidence" value="ECO:0007669"/>
    <property type="project" value="TreeGrafter"/>
</dbReference>
<keyword evidence="6 18" id="KW-0479">Metal-binding</keyword>
<evidence type="ECO:0000256" key="14">
    <source>
        <dbReference type="ARBA" id="ARBA00048266"/>
    </source>
</evidence>
<dbReference type="CDD" id="cd02801">
    <property type="entry name" value="DUS_like_FMN"/>
    <property type="match status" value="1"/>
</dbReference>
<dbReference type="FunFam" id="3.20.20.70:FF:000067">
    <property type="entry name" value="tRNA-dihydrouridine(47) synthase [NAD(P)(+)]"/>
    <property type="match status" value="1"/>
</dbReference>
<keyword evidence="11 19" id="KW-0560">Oxidoreductase</keyword>
<evidence type="ECO:0000256" key="4">
    <source>
        <dbReference type="ARBA" id="ARBA00022664"/>
    </source>
</evidence>
<dbReference type="SUPFAM" id="SSF90229">
    <property type="entry name" value="CCCH zinc finger"/>
    <property type="match status" value="1"/>
</dbReference>
<name>A0A9Q1BHD5_HOLLE</name>
<evidence type="ECO:0000313" key="22">
    <source>
        <dbReference type="EMBL" id="KAJ8025309.1"/>
    </source>
</evidence>
<comment type="catalytic activity">
    <reaction evidence="17">
        <text>5,6-dihydrouridine(47) in tRNA + NADP(+) = uridine(47) in tRNA + NADPH + H(+)</text>
        <dbReference type="Rhea" id="RHEA:53360"/>
        <dbReference type="Rhea" id="RHEA-COMP:13539"/>
        <dbReference type="Rhea" id="RHEA-COMP:13540"/>
        <dbReference type="ChEBI" id="CHEBI:15378"/>
        <dbReference type="ChEBI" id="CHEBI:57783"/>
        <dbReference type="ChEBI" id="CHEBI:58349"/>
        <dbReference type="ChEBI" id="CHEBI:65315"/>
        <dbReference type="ChEBI" id="CHEBI:74443"/>
        <dbReference type="EC" id="1.3.1.89"/>
    </reaction>
    <physiologicalReaction direction="right-to-left" evidence="17">
        <dbReference type="Rhea" id="RHEA:53362"/>
    </physiologicalReaction>
</comment>
<dbReference type="GO" id="GO:0050660">
    <property type="term" value="F:flavin adenine dinucleotide binding"/>
    <property type="evidence" value="ECO:0007669"/>
    <property type="project" value="UniProtKB-UniRule"/>
</dbReference>
<keyword evidence="23" id="KW-1185">Reference proteome</keyword>
<dbReference type="SMART" id="SM00356">
    <property type="entry name" value="ZnF_C3H1"/>
    <property type="match status" value="2"/>
</dbReference>
<feature type="compositionally biased region" description="Polar residues" evidence="20">
    <location>
        <begin position="283"/>
        <end position="297"/>
    </location>
</feature>
<evidence type="ECO:0000256" key="13">
    <source>
        <dbReference type="ARBA" id="ARBA00045365"/>
    </source>
</evidence>
<feature type="domain" description="C3H1-type" evidence="21">
    <location>
        <begin position="106"/>
        <end position="133"/>
    </location>
</feature>
<proteinExistence type="inferred from homology"/>
<evidence type="ECO:0000256" key="6">
    <source>
        <dbReference type="ARBA" id="ARBA00022723"/>
    </source>
</evidence>
<sequence>MSAIEEKEIVSDDHSLNVNVKENEDSEPLLSESIKEKLLEKIRSREGSAPIREEYIDLHRFNQLYGVRKEEEGKIKTDNKGDEPPRKKQKVKGQNKVRPRTKWVHPSEKLCHNIALGSNCPFGDKCKFSHNVADYMAKKLPDLGPKCYHFEAFGHCPFGLNCRFGSSHISPDFKNITDESRKVDVTVLTCNNLTSEMKEKLRKRRIKFPKSELFLKSLPPKGRKKGLTVAQITSKSDHKEVVTLSSEVKTEVSSPENSELATSCQDMSESSSGPGTKPGQVPNHPSGNDSVSETELCSASVVPSSDDVSSDIVSATIGDPSVGSEKHHQIIKEESSSSATVSASHNTSRNYLLQIGISKESQTGISNGSQDNCAVITQGKEKKPFDVKSCAISSPEQEKMQLDVKSCDLRTPPREKKQLDVKGKLLLAPLTTVGNLPFRRICKQFGADITCGEMAMCTNLLMGQGFEWALLRRHHTEDVFGVQLCGAFPDTMTKCAELVSTHLNVDFIDVNVGCPIDFVYHKGAGSGLMNRMSKFQQIVQGMSSVMDIPLTVKMRMGVQENKNTAHTLIPKLYDWGASVVMVHGRSREARYTKSADWDYLTTCAQAAAPYPFVGNGDILSFEDANEHFSNSQSAGLMIARGALIKPWIFTEIKEQRHWDISASERLDILRDFSNYGLENWGSDTQGVDKTRRFLLEWLSFLHRYIPVGIMERLPQRINERPPYYFGRNDLETLMSSANCNDWVKIR</sequence>
<keyword evidence="4" id="KW-0507">mRNA processing</keyword>
<evidence type="ECO:0000259" key="21">
    <source>
        <dbReference type="PROSITE" id="PS50103"/>
    </source>
</evidence>
<comment type="function">
    <text evidence="13">Catalyzes the synthesis of dihydrouridine, a modified base, in various RNAs, such as tRNAs, mRNAs and some long non-coding RNAs (lncRNAs). Mainly modifies the uridine in position 47 (U47) in the D-loop of most cytoplasmic tRNAs. Also able to mediate the formation of dihydrouridine in some mRNAs, thereby regulating their translation.</text>
</comment>
<dbReference type="PANTHER" id="PTHR45846">
    <property type="entry name" value="TRNA-DIHYDROURIDINE(47) SYNTHASE [NAD(P)(+)]-LIKE"/>
    <property type="match status" value="1"/>
</dbReference>
<feature type="compositionally biased region" description="Basic and acidic residues" evidence="20">
    <location>
        <begin position="71"/>
        <end position="86"/>
    </location>
</feature>
<keyword evidence="9 18" id="KW-0862">Zinc</keyword>
<evidence type="ECO:0000256" key="18">
    <source>
        <dbReference type="PROSITE-ProRule" id="PRU00723"/>
    </source>
</evidence>
<dbReference type="InterPro" id="IPR036855">
    <property type="entry name" value="Znf_CCCH_sf"/>
</dbReference>
<dbReference type="Gene3D" id="4.10.1000.10">
    <property type="entry name" value="Zinc finger, CCCH-type"/>
    <property type="match status" value="1"/>
</dbReference>
<evidence type="ECO:0000256" key="16">
    <source>
        <dbReference type="ARBA" id="ARBA00049447"/>
    </source>
</evidence>
<dbReference type="Pfam" id="PF01207">
    <property type="entry name" value="Dus"/>
    <property type="match status" value="1"/>
</dbReference>
<evidence type="ECO:0000256" key="17">
    <source>
        <dbReference type="ARBA" id="ARBA00049513"/>
    </source>
</evidence>
<keyword evidence="8 18" id="KW-0863">Zinc-finger</keyword>
<dbReference type="PROSITE" id="PS50103">
    <property type="entry name" value="ZF_C3H1"/>
    <property type="match status" value="2"/>
</dbReference>
<dbReference type="EC" id="1.3.1.-" evidence="19"/>
<protein>
    <recommendedName>
        <fullName evidence="19">tRNA-dihydrouridine(47) synthase [NAD(P)(+)]</fullName>
        <ecNumber evidence="19">1.3.1.-</ecNumber>
    </recommendedName>
    <alternativeName>
        <fullName evidence="19">tRNA-dihydrouridine synthase 3</fullName>
    </alternativeName>
</protein>
<evidence type="ECO:0000256" key="10">
    <source>
        <dbReference type="ARBA" id="ARBA00022857"/>
    </source>
</evidence>
<feature type="compositionally biased region" description="Low complexity" evidence="20">
    <location>
        <begin position="298"/>
        <end position="310"/>
    </location>
</feature>
<dbReference type="EMBL" id="JAIZAY010000018">
    <property type="protein sequence ID" value="KAJ8025309.1"/>
    <property type="molecule type" value="Genomic_DNA"/>
</dbReference>
<evidence type="ECO:0000256" key="11">
    <source>
        <dbReference type="ARBA" id="ARBA00023002"/>
    </source>
</evidence>
<dbReference type="AlphaFoldDB" id="A0A9Q1BHD5"/>
<evidence type="ECO:0000256" key="8">
    <source>
        <dbReference type="ARBA" id="ARBA00022771"/>
    </source>
</evidence>
<feature type="zinc finger region" description="C3H1-type" evidence="18">
    <location>
        <begin position="141"/>
        <end position="171"/>
    </location>
</feature>
<keyword evidence="10" id="KW-0521">NADP</keyword>
<evidence type="ECO:0000256" key="12">
    <source>
        <dbReference type="ARBA" id="ARBA00023027"/>
    </source>
</evidence>
<dbReference type="GO" id="GO:0006397">
    <property type="term" value="P:mRNA processing"/>
    <property type="evidence" value="ECO:0007669"/>
    <property type="project" value="UniProtKB-KW"/>
</dbReference>
<evidence type="ECO:0000256" key="2">
    <source>
        <dbReference type="ARBA" id="ARBA00022630"/>
    </source>
</evidence>
<evidence type="ECO:0000313" key="23">
    <source>
        <dbReference type="Proteomes" id="UP001152320"/>
    </source>
</evidence>
<dbReference type="SUPFAM" id="SSF51395">
    <property type="entry name" value="FMN-linked oxidoreductases"/>
    <property type="match status" value="1"/>
</dbReference>
<dbReference type="InterPro" id="IPR000571">
    <property type="entry name" value="Znf_CCCH"/>
</dbReference>
<dbReference type="Pfam" id="PF25585">
    <property type="entry name" value="zf-CCCH_DUS3L"/>
    <property type="match status" value="1"/>
</dbReference>
<comment type="caution">
    <text evidence="22">The sequence shown here is derived from an EMBL/GenBank/DDBJ whole genome shotgun (WGS) entry which is preliminary data.</text>
</comment>